<dbReference type="HOGENOM" id="CLU_1984302_0_0_1"/>
<proteinExistence type="predicted"/>
<protein>
    <submittedName>
        <fullName evidence="2">Uncharacterized protein</fullName>
    </submittedName>
</protein>
<dbReference type="VEuPathDB" id="VectorBase:RPRC008834"/>
<evidence type="ECO:0000256" key="1">
    <source>
        <dbReference type="SAM" id="MobiDB-lite"/>
    </source>
</evidence>
<dbReference type="AlphaFoldDB" id="T1HXR4"/>
<reference evidence="2" key="1">
    <citation type="submission" date="2015-05" db="UniProtKB">
        <authorList>
            <consortium name="EnsemblMetazoa"/>
        </authorList>
    </citation>
    <scope>IDENTIFICATION</scope>
</reference>
<sequence length="126" mass="13760">MHRCRAVERPRTPTSPITSSPAPKGIVKKSSPKTTAVATPIRNAKGKVISPATSTRNNATSLVLSKTIQKEPRCYAKKKTPTQSEMTLKVTRVEEKPGGSKITTVKEYTMKSPNKLSFSLDNSITF</sequence>
<dbReference type="InParanoid" id="T1HXR4"/>
<feature type="region of interest" description="Disordered" evidence="1">
    <location>
        <begin position="1"/>
        <end position="35"/>
    </location>
</feature>
<keyword evidence="3" id="KW-1185">Reference proteome</keyword>
<evidence type="ECO:0000313" key="3">
    <source>
        <dbReference type="Proteomes" id="UP000015103"/>
    </source>
</evidence>
<name>T1HXR4_RHOPR</name>
<dbReference type="EnsemblMetazoa" id="RPRC008834-RA">
    <property type="protein sequence ID" value="RPRC008834-PA"/>
    <property type="gene ID" value="RPRC008834"/>
</dbReference>
<evidence type="ECO:0000313" key="2">
    <source>
        <dbReference type="EnsemblMetazoa" id="RPRC008834-PA"/>
    </source>
</evidence>
<organism evidence="2 3">
    <name type="scientific">Rhodnius prolixus</name>
    <name type="common">Triatomid bug</name>
    <dbReference type="NCBI Taxonomy" id="13249"/>
    <lineage>
        <taxon>Eukaryota</taxon>
        <taxon>Metazoa</taxon>
        <taxon>Ecdysozoa</taxon>
        <taxon>Arthropoda</taxon>
        <taxon>Hexapoda</taxon>
        <taxon>Insecta</taxon>
        <taxon>Pterygota</taxon>
        <taxon>Neoptera</taxon>
        <taxon>Paraneoptera</taxon>
        <taxon>Hemiptera</taxon>
        <taxon>Heteroptera</taxon>
        <taxon>Panheteroptera</taxon>
        <taxon>Cimicomorpha</taxon>
        <taxon>Reduviidae</taxon>
        <taxon>Triatominae</taxon>
        <taxon>Rhodnius</taxon>
    </lineage>
</organism>
<feature type="compositionally biased region" description="Low complexity" evidence="1">
    <location>
        <begin position="12"/>
        <end position="23"/>
    </location>
</feature>
<dbReference type="GeneID" id="141451140"/>
<dbReference type="RefSeq" id="XP_073978387.1">
    <property type="nucleotide sequence ID" value="XM_074122286.1"/>
</dbReference>
<dbReference type="Proteomes" id="UP000015103">
    <property type="component" value="Unassembled WGS sequence"/>
</dbReference>
<dbReference type="EMBL" id="ACPB03017382">
    <property type="status" value="NOT_ANNOTATED_CDS"/>
    <property type="molecule type" value="Genomic_DNA"/>
</dbReference>
<feature type="compositionally biased region" description="Basic and acidic residues" evidence="1">
    <location>
        <begin position="1"/>
        <end position="11"/>
    </location>
</feature>
<accession>T1HXR4</accession>